<feature type="compositionally biased region" description="Polar residues" evidence="1">
    <location>
        <begin position="116"/>
        <end position="136"/>
    </location>
</feature>
<gene>
    <name evidence="2" type="ORF">Naga_100128g10</name>
</gene>
<organism evidence="2 3">
    <name type="scientific">Nannochloropsis gaditana</name>
    <dbReference type="NCBI Taxonomy" id="72520"/>
    <lineage>
        <taxon>Eukaryota</taxon>
        <taxon>Sar</taxon>
        <taxon>Stramenopiles</taxon>
        <taxon>Ochrophyta</taxon>
        <taxon>Eustigmatophyceae</taxon>
        <taxon>Eustigmatales</taxon>
        <taxon>Monodopsidaceae</taxon>
        <taxon>Nannochloropsis</taxon>
    </lineage>
</organism>
<evidence type="ECO:0000313" key="2">
    <source>
        <dbReference type="EMBL" id="EWM29481.1"/>
    </source>
</evidence>
<dbReference type="EMBL" id="AZIL01000156">
    <property type="protein sequence ID" value="EWM29481.1"/>
    <property type="molecule type" value="Genomic_DNA"/>
</dbReference>
<proteinExistence type="predicted"/>
<name>W7U9K2_9STRA</name>
<dbReference type="AlphaFoldDB" id="W7U9K2"/>
<reference evidence="2 3" key="1">
    <citation type="journal article" date="2014" name="Mol. Plant">
        <title>Chromosome Scale Genome Assembly and Transcriptome Profiling of Nannochloropsis gaditana in Nitrogen Depletion.</title>
        <authorList>
            <person name="Corteggiani Carpinelli E."/>
            <person name="Telatin A."/>
            <person name="Vitulo N."/>
            <person name="Forcato C."/>
            <person name="D'Angelo M."/>
            <person name="Schiavon R."/>
            <person name="Vezzi A."/>
            <person name="Giacometti G.M."/>
            <person name="Morosinotto T."/>
            <person name="Valle G."/>
        </authorList>
    </citation>
    <scope>NUCLEOTIDE SEQUENCE [LARGE SCALE GENOMIC DNA]</scope>
    <source>
        <strain evidence="2 3">B-31</strain>
    </source>
</reference>
<accession>W7U9K2</accession>
<evidence type="ECO:0000256" key="1">
    <source>
        <dbReference type="SAM" id="MobiDB-lite"/>
    </source>
</evidence>
<sequence length="186" mass="20419">MAVLMGIITTVVMTVNDYSMQKTSIYDARSNVRGQEEIDESSPISSIVKKQPISENFVSYECQSIDSSPKVGPAVVHSAISVSNTSLTEDESIIIAGERTTDTSETSTIIALPIEQTSNSAENVSTSGSTDSNSKPSHVRHLRLVLPQTEWKDSWIRPLTRLVEVLEDTINGFEQGWSEGEENRRG</sequence>
<evidence type="ECO:0000313" key="3">
    <source>
        <dbReference type="Proteomes" id="UP000019335"/>
    </source>
</evidence>
<protein>
    <submittedName>
        <fullName evidence="2">Uncharacterized protein</fullName>
    </submittedName>
</protein>
<keyword evidence="3" id="KW-1185">Reference proteome</keyword>
<comment type="caution">
    <text evidence="2">The sequence shown here is derived from an EMBL/GenBank/DDBJ whole genome shotgun (WGS) entry which is preliminary data.</text>
</comment>
<feature type="region of interest" description="Disordered" evidence="1">
    <location>
        <begin position="116"/>
        <end position="138"/>
    </location>
</feature>
<dbReference type="Proteomes" id="UP000019335">
    <property type="component" value="Chromosome 3"/>
</dbReference>